<name>A0A2L1CA92_METMI</name>
<proteinExistence type="predicted"/>
<dbReference type="RefSeq" id="WP_104837850.1">
    <property type="nucleotide sequence ID" value="NZ_CP026606.1"/>
</dbReference>
<organism evidence="1 2">
    <name type="scientific">Methanococcus maripaludis</name>
    <name type="common">Methanococcus deltae</name>
    <dbReference type="NCBI Taxonomy" id="39152"/>
    <lineage>
        <taxon>Archaea</taxon>
        <taxon>Methanobacteriati</taxon>
        <taxon>Methanobacteriota</taxon>
        <taxon>Methanomada group</taxon>
        <taxon>Methanococci</taxon>
        <taxon>Methanococcales</taxon>
        <taxon>Methanococcaceae</taxon>
        <taxon>Methanococcus</taxon>
    </lineage>
</organism>
<sequence length="122" mass="13958">MLDQERHISLNDILRSQLISAIDSVSHFEDLGVFESGKIHSNLSFDVSSGFDGILIKKCLKVSAQEIVPGSFDLADDSYKILQILEARKIPESLVLFEIKRGNHVYYVNELDFYYVIKNKMF</sequence>
<dbReference type="EMBL" id="CP026606">
    <property type="protein sequence ID" value="AVB76298.1"/>
    <property type="molecule type" value="Genomic_DNA"/>
</dbReference>
<dbReference type="AlphaFoldDB" id="A0A2L1CA92"/>
<dbReference type="GeneID" id="36101976"/>
<evidence type="ECO:0000313" key="2">
    <source>
        <dbReference type="Proteomes" id="UP000239462"/>
    </source>
</evidence>
<dbReference type="Proteomes" id="UP000239462">
    <property type="component" value="Chromosome"/>
</dbReference>
<gene>
    <name evidence="1" type="ORF">MMJJ_08880</name>
</gene>
<protein>
    <submittedName>
        <fullName evidence="1">Uncharacterized protein</fullName>
    </submittedName>
</protein>
<evidence type="ECO:0000313" key="1">
    <source>
        <dbReference type="EMBL" id="AVB76298.1"/>
    </source>
</evidence>
<dbReference type="KEGG" id="mmad:MMJJ_08880"/>
<reference evidence="2" key="1">
    <citation type="journal article" date="2018" name="Genome Announc.">
        <title>Complete Genome Sequence of the Methanococcus maripaludis Type Strain JJ (DSM 2067), a Model for Selenoprotein Synthesis in Archaea.</title>
        <authorList>
            <person name="Poehlein A."/>
            <person name="Heym D."/>
            <person name="Quitzke V."/>
            <person name="Fersch J."/>
            <person name="Daniel R."/>
            <person name="Rother M."/>
        </authorList>
    </citation>
    <scope>NUCLEOTIDE SEQUENCE [LARGE SCALE GENOMIC DNA]</scope>
    <source>
        <strain evidence="2">DSM 2067</strain>
    </source>
</reference>
<accession>A0A2L1CA92</accession>